<dbReference type="InterPro" id="IPR007863">
    <property type="entry name" value="Peptidase_M16_C"/>
</dbReference>
<dbReference type="OrthoDB" id="952271at2759"/>
<dbReference type="PANTHER" id="PTHR43690">
    <property type="entry name" value="NARDILYSIN"/>
    <property type="match status" value="1"/>
</dbReference>
<organism evidence="9 10">
    <name type="scientific">Fistulifera solaris</name>
    <name type="common">Oleaginous diatom</name>
    <dbReference type="NCBI Taxonomy" id="1519565"/>
    <lineage>
        <taxon>Eukaryota</taxon>
        <taxon>Sar</taxon>
        <taxon>Stramenopiles</taxon>
        <taxon>Ochrophyta</taxon>
        <taxon>Bacillariophyta</taxon>
        <taxon>Bacillariophyceae</taxon>
        <taxon>Bacillariophycidae</taxon>
        <taxon>Naviculales</taxon>
        <taxon>Naviculaceae</taxon>
        <taxon>Fistulifera</taxon>
    </lineage>
</organism>
<dbReference type="EMBL" id="BDSP01000210">
    <property type="protein sequence ID" value="GAX24529.1"/>
    <property type="molecule type" value="Genomic_DNA"/>
</dbReference>
<gene>
    <name evidence="9" type="ORF">FisN_18Lh083</name>
</gene>
<accession>A0A1Z5KE45</accession>
<evidence type="ECO:0000256" key="2">
    <source>
        <dbReference type="ARBA" id="ARBA00022670"/>
    </source>
</evidence>
<keyword evidence="3" id="KW-0378">Hydrolase</keyword>
<sequence>MRLSCSVLNVVIAATCLVSVVDSFTPSLTRIVSTDVRQSKVVLHEGSDSGFSLGNLFGSASATAPSLRGSKTLESHPSVRPHISPLNLLLPEERKRRESLPSDANNMPLPFHPDVKSGVLSNGLPYVILPNRSPPGRFEAHLQVFSGSADELEPQQGIAHLTEHVAYMGSRKRERLFGTGSQTNAYTDFHHTVFYAACPVQTPRGGVPMLPMALDALVDVMEARVEPGRLEKERAAVLSEMTMVNTIEYRVECQILSTLHRENRLAKRFPIGKEILIRNWKPNDVRTWHRTHYRPDNVLLYLVGDVDPKEAEKVIAEKFGHISADQQAADIKPFELKQAASDLADAVVAGTVKSQQSWHYPPVRHDWSILADHKVDDMPVKPLDYDIHLQDPYPLDDKVDLLETCEVAPGKEIRPHIFRHELLQAFSLHLFAKRPVEPIVDLKSFQRSLARRVALAALQIRLNVGGRSDDPAFTFVEFNQLDSAREGCAVCSLDLTAEPHRWRDAICKSVSEIRKLGLYGVTPGEMERYASSLMTDAEQLAAQGDRISNGDQLSYLMETVANGHTFMSPMQSYQMTARALSTMTVEQVNAAAAELCSHITSMHKDADPMKGPAIVIACTPKGIPEDDPAYCDEKSLVETVYEACQLEVEPEEDVVVPHTLIPEDELVQALQNHPPEWSGGKFTDGTPSTAPDTLTRPFTLRRLSNGIRVGVAQNQAESQRGHLRLVAPGGRDAEKRLGFKRGTMSVGARTMQEGGAFGPWTRQQVELFCVDHLLMVEINCNEESLTFDFVFPTTNVGNVGFGDEVQLGITGTESVMQIVREIIVGFKWEADALGRSKQSFRSQHESLQKNLEGLSTEKVTEALTGLDGRFLSIDVDSVNSISLEEAQAAVMSQLQPSNLEISTAGDFDVAEVLELIYKYIGTIPADANAQFIKDVLNEPKWTARVPLPEVPGRHIELELPDSDPRAVAYVAGAAPNAWGFLADGTTVAERVLAADKRASDFDKRRRSHPLFASAALMLVSEITNRRLFSTVRERKQLTYDANFSFSGFERLLGGWFLVTVTASKEKAQLALEACKETLHALRKSSPITIDNVESAKRVVLNRHEAELRTTAYWTQLMSGIQQESIPLKGPLSVTDFHAVVESLTTRDLQLTLECLSLDEDKLYTAIGKTVLPEGSEVPEEQLSRAPVIGMRRGGALTG</sequence>
<comment type="similarity">
    <text evidence="1">Belongs to the peptidase M16 family.</text>
</comment>
<dbReference type="GO" id="GO:0008237">
    <property type="term" value="F:metallopeptidase activity"/>
    <property type="evidence" value="ECO:0007669"/>
    <property type="project" value="UniProtKB-KW"/>
</dbReference>
<name>A0A1Z5KE45_FISSO</name>
<keyword evidence="2" id="KW-0645">Protease</keyword>
<protein>
    <submittedName>
        <fullName evidence="9">Uncharacterized protein</fullName>
    </submittedName>
</protein>
<dbReference type="GO" id="GO:0046872">
    <property type="term" value="F:metal ion binding"/>
    <property type="evidence" value="ECO:0007669"/>
    <property type="project" value="InterPro"/>
</dbReference>
<dbReference type="Gene3D" id="3.30.830.10">
    <property type="entry name" value="Metalloenzyme, LuxS/M16 peptidase-like"/>
    <property type="match status" value="4"/>
</dbReference>
<feature type="domain" description="Peptidase M16 C-terminal" evidence="8">
    <location>
        <begin position="880"/>
        <end position="1097"/>
    </location>
</feature>
<dbReference type="AlphaFoldDB" id="A0A1Z5KE45"/>
<evidence type="ECO:0000313" key="9">
    <source>
        <dbReference type="EMBL" id="GAX24529.1"/>
    </source>
</evidence>
<dbReference type="PANTHER" id="PTHR43690:SF33">
    <property type="entry name" value="STROMAL PROCESSING PEPTIDASE, CHLOROPLASTIC"/>
    <property type="match status" value="1"/>
</dbReference>
<feature type="domain" description="Peptidase M16 N-terminal" evidence="7">
    <location>
        <begin position="127"/>
        <end position="267"/>
    </location>
</feature>
<evidence type="ECO:0000259" key="7">
    <source>
        <dbReference type="Pfam" id="PF00675"/>
    </source>
</evidence>
<dbReference type="GO" id="GO:0006508">
    <property type="term" value="P:proteolysis"/>
    <property type="evidence" value="ECO:0007669"/>
    <property type="project" value="UniProtKB-KW"/>
</dbReference>
<comment type="caution">
    <text evidence="9">The sequence shown here is derived from an EMBL/GenBank/DDBJ whole genome shotgun (WGS) entry which is preliminary data.</text>
</comment>
<evidence type="ECO:0000259" key="8">
    <source>
        <dbReference type="Pfam" id="PF05193"/>
    </source>
</evidence>
<dbReference type="FunCoup" id="A0A1Z5KE45">
    <property type="interactions" value="16"/>
</dbReference>
<dbReference type="InParanoid" id="A0A1Z5KE45"/>
<evidence type="ECO:0000256" key="1">
    <source>
        <dbReference type="ARBA" id="ARBA00007261"/>
    </source>
</evidence>
<dbReference type="Pfam" id="PF05193">
    <property type="entry name" value="Peptidase_M16_C"/>
    <property type="match status" value="2"/>
</dbReference>
<dbReference type="Pfam" id="PF00675">
    <property type="entry name" value="Peptidase_M16"/>
    <property type="match status" value="1"/>
</dbReference>
<dbReference type="Proteomes" id="UP000198406">
    <property type="component" value="Unassembled WGS sequence"/>
</dbReference>
<proteinExistence type="inferred from homology"/>
<reference evidence="9 10" key="1">
    <citation type="journal article" date="2015" name="Plant Cell">
        <title>Oil accumulation by the oleaginous diatom Fistulifera solaris as revealed by the genome and transcriptome.</title>
        <authorList>
            <person name="Tanaka T."/>
            <person name="Maeda Y."/>
            <person name="Veluchamy A."/>
            <person name="Tanaka M."/>
            <person name="Abida H."/>
            <person name="Marechal E."/>
            <person name="Bowler C."/>
            <person name="Muto M."/>
            <person name="Sunaga Y."/>
            <person name="Tanaka M."/>
            <person name="Yoshino T."/>
            <person name="Taniguchi T."/>
            <person name="Fukuda Y."/>
            <person name="Nemoto M."/>
            <person name="Matsumoto M."/>
            <person name="Wong P.S."/>
            <person name="Aburatani S."/>
            <person name="Fujibuchi W."/>
        </authorList>
    </citation>
    <scope>NUCLEOTIDE SEQUENCE [LARGE SCALE GENOMIC DNA]</scope>
    <source>
        <strain evidence="9 10">JPCC DA0580</strain>
    </source>
</reference>
<keyword evidence="5" id="KW-0482">Metalloprotease</keyword>
<evidence type="ECO:0000256" key="3">
    <source>
        <dbReference type="ARBA" id="ARBA00022801"/>
    </source>
</evidence>
<evidence type="ECO:0000256" key="5">
    <source>
        <dbReference type="ARBA" id="ARBA00023049"/>
    </source>
</evidence>
<keyword evidence="6" id="KW-0732">Signal</keyword>
<evidence type="ECO:0000313" key="10">
    <source>
        <dbReference type="Proteomes" id="UP000198406"/>
    </source>
</evidence>
<dbReference type="InterPro" id="IPR011765">
    <property type="entry name" value="Pept_M16_N"/>
</dbReference>
<feature type="chain" id="PRO_5012667472" evidence="6">
    <location>
        <begin position="24"/>
        <end position="1198"/>
    </location>
</feature>
<feature type="signal peptide" evidence="6">
    <location>
        <begin position="1"/>
        <end position="23"/>
    </location>
</feature>
<keyword evidence="4" id="KW-0862">Zinc</keyword>
<dbReference type="InterPro" id="IPR050626">
    <property type="entry name" value="Peptidase_M16"/>
</dbReference>
<keyword evidence="10" id="KW-1185">Reference proteome</keyword>
<dbReference type="InterPro" id="IPR011249">
    <property type="entry name" value="Metalloenz_LuxS/M16"/>
</dbReference>
<evidence type="ECO:0000256" key="4">
    <source>
        <dbReference type="ARBA" id="ARBA00022833"/>
    </source>
</evidence>
<feature type="domain" description="Peptidase M16 C-terminal" evidence="8">
    <location>
        <begin position="281"/>
        <end position="334"/>
    </location>
</feature>
<evidence type="ECO:0000256" key="6">
    <source>
        <dbReference type="SAM" id="SignalP"/>
    </source>
</evidence>
<dbReference type="SUPFAM" id="SSF63411">
    <property type="entry name" value="LuxS/MPP-like metallohydrolase"/>
    <property type="match status" value="3"/>
</dbReference>